<reference evidence="8" key="1">
    <citation type="submission" date="2023-03" db="EMBL/GenBank/DDBJ databases">
        <title>Massive genome expansion in bonnet fungi (Mycena s.s.) driven by repeated elements and novel gene families across ecological guilds.</title>
        <authorList>
            <consortium name="Lawrence Berkeley National Laboratory"/>
            <person name="Harder C.B."/>
            <person name="Miyauchi S."/>
            <person name="Viragh M."/>
            <person name="Kuo A."/>
            <person name="Thoen E."/>
            <person name="Andreopoulos B."/>
            <person name="Lu D."/>
            <person name="Skrede I."/>
            <person name="Drula E."/>
            <person name="Henrissat B."/>
            <person name="Morin E."/>
            <person name="Kohler A."/>
            <person name="Barry K."/>
            <person name="LaButti K."/>
            <person name="Morin E."/>
            <person name="Salamov A."/>
            <person name="Lipzen A."/>
            <person name="Mereny Z."/>
            <person name="Hegedus B."/>
            <person name="Baldrian P."/>
            <person name="Stursova M."/>
            <person name="Weitz H."/>
            <person name="Taylor A."/>
            <person name="Grigoriev I.V."/>
            <person name="Nagy L.G."/>
            <person name="Martin F."/>
            <person name="Kauserud H."/>
        </authorList>
    </citation>
    <scope>NUCLEOTIDE SEQUENCE</scope>
    <source>
        <strain evidence="8">CBHHK067</strain>
    </source>
</reference>
<evidence type="ECO:0000259" key="6">
    <source>
        <dbReference type="Pfam" id="PF00150"/>
    </source>
</evidence>
<feature type="domain" description="Glycoside hydrolase family 5" evidence="6">
    <location>
        <begin position="118"/>
        <end position="311"/>
    </location>
</feature>
<dbReference type="InterPro" id="IPR052066">
    <property type="entry name" value="Glycosphingolipid_Hydrolases"/>
</dbReference>
<feature type="domain" description="Glycoside hydrolase family 5 C-terminal" evidence="7">
    <location>
        <begin position="646"/>
        <end position="753"/>
    </location>
</feature>
<dbReference type="InterPro" id="IPR013780">
    <property type="entry name" value="Glyco_hydro_b"/>
</dbReference>
<dbReference type="Pfam" id="PF00150">
    <property type="entry name" value="Cellulase"/>
    <property type="match status" value="1"/>
</dbReference>
<dbReference type="PANTHER" id="PTHR31308">
    <property type="match status" value="1"/>
</dbReference>
<evidence type="ECO:0000259" key="7">
    <source>
        <dbReference type="Pfam" id="PF18564"/>
    </source>
</evidence>
<dbReference type="Proteomes" id="UP001221757">
    <property type="component" value="Unassembled WGS sequence"/>
</dbReference>
<evidence type="ECO:0000256" key="5">
    <source>
        <dbReference type="SAM" id="Phobius"/>
    </source>
</evidence>
<dbReference type="InterPro" id="IPR018087">
    <property type="entry name" value="Glyco_hydro_5_CS"/>
</dbReference>
<evidence type="ECO:0000256" key="2">
    <source>
        <dbReference type="ARBA" id="ARBA00022801"/>
    </source>
</evidence>
<dbReference type="GO" id="GO:0050295">
    <property type="term" value="F:steryl-beta-glucosidase activity"/>
    <property type="evidence" value="ECO:0007669"/>
    <property type="project" value="TreeGrafter"/>
</dbReference>
<dbReference type="PANTHER" id="PTHR31308:SF5">
    <property type="entry name" value="ERGOSTERYL-BETA-GLUCOSIDASE"/>
    <property type="match status" value="1"/>
</dbReference>
<sequence length="799" mass="88343">MPSPSSSSSEASFILVGGETQAHDSTTPTPPKRAQEPSLQAVHPSTDPKYTAGSVPSYAHDWSAQGTGGGLRTHGRHFVDAYGRVCGLRGVNLGGACKTPANDDNATFPAGHESVTFVGRPFPLEQAPDHLARLRRWGLTFVRFLVTWEAIEHEGPGIYDTAYLAYIRDLLSLFPQYGMSAFVSIHQDVWSRYAGGSGAPAWTLEAVGFDLHGLEESHAAWLLGVKGGGHVEEERGLWPCGYQKLAAATMATCFWAGDTFAPKLLIKRNGVDVPVQQFLQNAFLDMSAELAKAVGDLPAVLGFEMMNEPHRGYIDLKSLHEFDYNTDLHLSYIPSPFESFQLGAGHPTVVSHWTRSFPMPTRKTSAAVLNTAGRTAWRADGPTRGKCVWAAHGVWGWDKGKDSAVVLRENYFVRHPRTGDKIDWYTDFYYPFLHKWVETVRGVSPAEKLVFVEAVPNEFCPASWTPVHRVPNMVYAPHWYDLNALFAKAFGDFTVNVQGLSRLATAQGMFPLKAFYWGQKGARDNFALQLRNVVEAGYKVLGETPVLVGECGVPMDMNKGEAFATDDFTWQARMMDAMITGLERSLVGFTLWNYNPFNEDKLGDSWNGENFSWFSGRRALPSSLLYHEQDAPSLDQGGRILGAVVRPYAAKVAGVPIRFEYEMTTGAFEFEWAVPEDSADKTASATIAPPLAGHAPLTAFETELFVPASLTENRRLLVRGLGPEDTYRYDARRQTLFVRPRDNAPGARHRIRVAVDPPVEGAFEVNDAWGDFGARIVALLVVIVGMVVYYLLPDHERVL</sequence>
<dbReference type="AlphaFoldDB" id="A0AAD7DW62"/>
<dbReference type="Pfam" id="PF18564">
    <property type="entry name" value="Glyco_hydro_5_C"/>
    <property type="match status" value="1"/>
</dbReference>
<keyword evidence="5" id="KW-0812">Transmembrane</keyword>
<name>A0AAD7DW62_MYCRO</name>
<evidence type="ECO:0000256" key="1">
    <source>
        <dbReference type="ARBA" id="ARBA00005641"/>
    </source>
</evidence>
<keyword evidence="3" id="KW-0326">Glycosidase</keyword>
<dbReference type="GO" id="GO:1904462">
    <property type="term" value="P:ergosteryl 3-beta-D-glucoside catabolic process"/>
    <property type="evidence" value="ECO:0007669"/>
    <property type="project" value="TreeGrafter"/>
</dbReference>
<dbReference type="Gene3D" id="2.60.40.1180">
    <property type="entry name" value="Golgi alpha-mannosidase II"/>
    <property type="match status" value="1"/>
</dbReference>
<dbReference type="Gene3D" id="3.20.20.80">
    <property type="entry name" value="Glycosidases"/>
    <property type="match status" value="1"/>
</dbReference>
<feature type="transmembrane region" description="Helical" evidence="5">
    <location>
        <begin position="772"/>
        <end position="792"/>
    </location>
</feature>
<organism evidence="8 9">
    <name type="scientific">Mycena rosella</name>
    <name type="common">Pink bonnet</name>
    <name type="synonym">Agaricus rosellus</name>
    <dbReference type="NCBI Taxonomy" id="1033263"/>
    <lineage>
        <taxon>Eukaryota</taxon>
        <taxon>Fungi</taxon>
        <taxon>Dikarya</taxon>
        <taxon>Basidiomycota</taxon>
        <taxon>Agaricomycotina</taxon>
        <taxon>Agaricomycetes</taxon>
        <taxon>Agaricomycetidae</taxon>
        <taxon>Agaricales</taxon>
        <taxon>Marasmiineae</taxon>
        <taxon>Mycenaceae</taxon>
        <taxon>Mycena</taxon>
    </lineage>
</organism>
<keyword evidence="9" id="KW-1185">Reference proteome</keyword>
<keyword evidence="2 8" id="KW-0378">Hydrolase</keyword>
<dbReference type="InterPro" id="IPR001547">
    <property type="entry name" value="Glyco_hydro_5"/>
</dbReference>
<feature type="region of interest" description="Disordered" evidence="4">
    <location>
        <begin position="1"/>
        <end position="54"/>
    </location>
</feature>
<comment type="similarity">
    <text evidence="1">Belongs to the glycosyl hydrolase 5 (cellulase A) family.</text>
</comment>
<dbReference type="InterPro" id="IPR041036">
    <property type="entry name" value="GH5_C"/>
</dbReference>
<dbReference type="SUPFAM" id="SSF51445">
    <property type="entry name" value="(Trans)glycosidases"/>
    <property type="match status" value="1"/>
</dbReference>
<accession>A0AAD7DW62</accession>
<evidence type="ECO:0000313" key="9">
    <source>
        <dbReference type="Proteomes" id="UP001221757"/>
    </source>
</evidence>
<evidence type="ECO:0000256" key="3">
    <source>
        <dbReference type="ARBA" id="ARBA00023295"/>
    </source>
</evidence>
<dbReference type="InterPro" id="IPR017853">
    <property type="entry name" value="GH"/>
</dbReference>
<gene>
    <name evidence="8" type="ORF">B0H17DRAFT_1176818</name>
</gene>
<dbReference type="EMBL" id="JARKIE010000020">
    <property type="protein sequence ID" value="KAJ7700479.1"/>
    <property type="molecule type" value="Genomic_DNA"/>
</dbReference>
<evidence type="ECO:0000313" key="8">
    <source>
        <dbReference type="EMBL" id="KAJ7700479.1"/>
    </source>
</evidence>
<evidence type="ECO:0000256" key="4">
    <source>
        <dbReference type="SAM" id="MobiDB-lite"/>
    </source>
</evidence>
<keyword evidence="5" id="KW-1133">Transmembrane helix</keyword>
<keyword evidence="5" id="KW-0472">Membrane</keyword>
<dbReference type="PROSITE" id="PS00659">
    <property type="entry name" value="GLYCOSYL_HYDROL_F5"/>
    <property type="match status" value="1"/>
</dbReference>
<dbReference type="GO" id="GO:0000272">
    <property type="term" value="P:polysaccharide catabolic process"/>
    <property type="evidence" value="ECO:0007669"/>
    <property type="project" value="InterPro"/>
</dbReference>
<comment type="caution">
    <text evidence="8">The sequence shown here is derived from an EMBL/GenBank/DDBJ whole genome shotgun (WGS) entry which is preliminary data.</text>
</comment>
<protein>
    <submittedName>
        <fullName evidence="8">Glycoside hydrolase</fullName>
    </submittedName>
</protein>
<proteinExistence type="inferred from homology"/>